<proteinExistence type="predicted"/>
<protein>
    <submittedName>
        <fullName evidence="1">Uncharacterized protein</fullName>
    </submittedName>
</protein>
<dbReference type="PATRIC" id="fig|203275.8.peg.1767"/>
<gene>
    <name evidence="1" type="ordered locus">BFO_1950</name>
</gene>
<organism evidence="1 2">
    <name type="scientific">Tannerella forsythia (strain ATCC 43037 / JCM 10827 / CCUG 21028 A / KCTC 5666 / FDC 338)</name>
    <name type="common">Bacteroides forsythus</name>
    <dbReference type="NCBI Taxonomy" id="203275"/>
    <lineage>
        <taxon>Bacteria</taxon>
        <taxon>Pseudomonadati</taxon>
        <taxon>Bacteroidota</taxon>
        <taxon>Bacteroidia</taxon>
        <taxon>Bacteroidales</taxon>
        <taxon>Tannerellaceae</taxon>
        <taxon>Tannerella</taxon>
    </lineage>
</organism>
<dbReference type="AlphaFoldDB" id="G8UQ28"/>
<reference evidence="2" key="1">
    <citation type="submission" date="2011-12" db="EMBL/GenBank/DDBJ databases">
        <title>Complete sequence of Tannerella forsythia ATCC 43037.</title>
        <authorList>
            <person name="Dewhirst F."/>
            <person name="Tanner A."/>
            <person name="Izard J."/>
            <person name="Brinkac L."/>
            <person name="Durkin A.S."/>
            <person name="Hostetler J."/>
            <person name="Shetty J."/>
            <person name="Torralba M."/>
            <person name="Gill S."/>
            <person name="Nelson K."/>
        </authorList>
    </citation>
    <scope>NUCLEOTIDE SEQUENCE [LARGE SCALE GENOMIC DNA]</scope>
    <source>
        <strain evidence="2">ATCC 43037 / JCM 10827 / CCUG 33226 / KCTC 5666 / FDC 338</strain>
    </source>
</reference>
<dbReference type="Proteomes" id="UP000005436">
    <property type="component" value="Chromosome"/>
</dbReference>
<dbReference type="STRING" id="203275.BFO_1950"/>
<accession>G8UQ28</accession>
<keyword evidence="2" id="KW-1185">Reference proteome</keyword>
<name>G8UQ28_TANFA</name>
<evidence type="ECO:0000313" key="2">
    <source>
        <dbReference type="Proteomes" id="UP000005436"/>
    </source>
</evidence>
<dbReference type="EMBL" id="CP003191">
    <property type="protein sequence ID" value="AEW21200.1"/>
    <property type="molecule type" value="Genomic_DNA"/>
</dbReference>
<sequence length="38" mass="4042">MNASAQQITKASKALKTCHTEFVHIGSAASHKRGCVKT</sequence>
<evidence type="ECO:0000313" key="1">
    <source>
        <dbReference type="EMBL" id="AEW21200.1"/>
    </source>
</evidence>
<dbReference type="HOGENOM" id="CLU_3334076_0_0_10"/>
<dbReference type="KEGG" id="tfo:BFO_1950"/>